<gene>
    <name evidence="10" type="ORF">BDP81DRAFT_456446</name>
</gene>
<evidence type="ECO:0000256" key="4">
    <source>
        <dbReference type="ARBA" id="ARBA00023027"/>
    </source>
</evidence>
<evidence type="ECO:0000256" key="7">
    <source>
        <dbReference type="RuleBase" id="RU366016"/>
    </source>
</evidence>
<accession>A0AAJ0A2T7</accession>
<keyword evidence="4 7" id="KW-0520">NAD</keyword>
<evidence type="ECO:0000256" key="6">
    <source>
        <dbReference type="ARBA" id="ARBA00048142"/>
    </source>
</evidence>
<keyword evidence="11" id="KW-1185">Reference proteome</keyword>
<dbReference type="SUPFAM" id="SSF53720">
    <property type="entry name" value="ALDH-like"/>
    <property type="match status" value="1"/>
</dbReference>
<dbReference type="GeneID" id="85478032"/>
<evidence type="ECO:0000313" key="11">
    <source>
        <dbReference type="Proteomes" id="UP001243989"/>
    </source>
</evidence>
<dbReference type="Gene3D" id="3.40.605.10">
    <property type="entry name" value="Aldehyde Dehydrogenase, Chain A, domain 1"/>
    <property type="match status" value="1"/>
</dbReference>
<keyword evidence="3 7" id="KW-0560">Oxidoreductase</keyword>
<evidence type="ECO:0000256" key="3">
    <source>
        <dbReference type="ARBA" id="ARBA00023002"/>
    </source>
</evidence>
<dbReference type="InterPro" id="IPR016162">
    <property type="entry name" value="Ald_DH_N"/>
</dbReference>
<evidence type="ECO:0000256" key="8">
    <source>
        <dbReference type="RuleBase" id="RU366030"/>
    </source>
</evidence>
<sequence>MSVSLVRGLSTPFQKAGRLTVSPTLLRVISRPLDRSIRGFGTFKAPPVRNEPNGSVERQKLQDAISRLKSSLPIRVPSLAPEITNAKSVLAKQYLPSDHSVALAEHAQTTPEQVSMAIDRALEAKPAWENTSFKDRAAVFLRAAELIAGKYRYDIMAATMLGQGKNIWQAEIDSAAESCDFLRFNVHYAAQLYNQQNTLTDAGIMNRTEYRPLEGFVYAISPFNFTAIGANLTVAPAIMGNVVLWKPSDYALYSSYLLQKIFEEAGLSANVIQFLPGEPEAITSAVLGHPQFAALHFTGSTDVFRQLYGKIGDGVASGRYESYPRLICETGGKNFHLVHGSADVRNAVVNTVRDAFEYQGQKCSATSRLYDMLLRETKGLKVGSPEQVDNFIGPVIHERSWTKLRDVIEEAKKDTTIELLAGGHTDNNQGWFVSPTIFQTNDPQHKLMKNELFGPILTVHVYPDAKYAEILPVIDSTTQYGLTGAVFARDQSAIEAAEKGLRHAAGNFYVNSKSSGAVVGHQPFGGGRASGTNDKATSINLLTRFTSMRSMKEDFVGADTVLCFFPAAGVAVVVHLT</sequence>
<dbReference type="FunFam" id="3.40.309.10:FF:000005">
    <property type="entry name" value="1-pyrroline-5-carboxylate dehydrogenase 1"/>
    <property type="match status" value="1"/>
</dbReference>
<dbReference type="NCBIfam" id="TIGR01236">
    <property type="entry name" value="D1pyr5carbox1"/>
    <property type="match status" value="1"/>
</dbReference>
<comment type="caution">
    <text evidence="10">The sequence shown here is derived from an EMBL/GenBank/DDBJ whole genome shotgun (WGS) entry which is preliminary data.</text>
</comment>
<dbReference type="Pfam" id="PF00171">
    <property type="entry name" value="Aldedh"/>
    <property type="match status" value="1"/>
</dbReference>
<dbReference type="GO" id="GO:0010133">
    <property type="term" value="P:L-proline catabolic process to L-glutamate"/>
    <property type="evidence" value="ECO:0007669"/>
    <property type="project" value="UniProtKB-UniRule"/>
</dbReference>
<dbReference type="InterPro" id="IPR005931">
    <property type="entry name" value="P5CDH/ALDH4A1"/>
</dbReference>
<dbReference type="InterPro" id="IPR015590">
    <property type="entry name" value="Aldehyde_DH_dom"/>
</dbReference>
<keyword evidence="5 7" id="KW-0642">Proline metabolism</keyword>
<reference evidence="10" key="1">
    <citation type="submission" date="2021-06" db="EMBL/GenBank/DDBJ databases">
        <title>Comparative genomics, transcriptomics and evolutionary studies reveal genomic signatures of adaptation to plant cell wall in hemibiotrophic fungi.</title>
        <authorList>
            <consortium name="DOE Joint Genome Institute"/>
            <person name="Baroncelli R."/>
            <person name="Diaz J.F."/>
            <person name="Benocci T."/>
            <person name="Peng M."/>
            <person name="Battaglia E."/>
            <person name="Haridas S."/>
            <person name="Andreopoulos W."/>
            <person name="Labutti K."/>
            <person name="Pangilinan J."/>
            <person name="Floch G.L."/>
            <person name="Makela M.R."/>
            <person name="Henrissat B."/>
            <person name="Grigoriev I.V."/>
            <person name="Crouch J.A."/>
            <person name="De Vries R.P."/>
            <person name="Sukno S.A."/>
            <person name="Thon M.R."/>
        </authorList>
    </citation>
    <scope>NUCLEOTIDE SEQUENCE</scope>
    <source>
        <strain evidence="10">CBS 102054</strain>
    </source>
</reference>
<evidence type="ECO:0000256" key="1">
    <source>
        <dbReference type="ARBA" id="ARBA00004786"/>
    </source>
</evidence>
<evidence type="ECO:0000256" key="5">
    <source>
        <dbReference type="ARBA" id="ARBA00023062"/>
    </source>
</evidence>
<evidence type="ECO:0000256" key="2">
    <source>
        <dbReference type="ARBA" id="ARBA00009986"/>
    </source>
</evidence>
<feature type="domain" description="Aldehyde dehydrogenase" evidence="9">
    <location>
        <begin position="96"/>
        <end position="549"/>
    </location>
</feature>
<comment type="similarity">
    <text evidence="2 7">Belongs to the aldehyde dehydrogenase family.</text>
</comment>
<dbReference type="InterPro" id="IPR016161">
    <property type="entry name" value="Ald_DH/histidinol_DH"/>
</dbReference>
<dbReference type="EC" id="1.2.1.88" evidence="7"/>
<dbReference type="InterPro" id="IPR016163">
    <property type="entry name" value="Ald_DH_C"/>
</dbReference>
<dbReference type="GO" id="GO:0005759">
    <property type="term" value="C:mitochondrial matrix"/>
    <property type="evidence" value="ECO:0007669"/>
    <property type="project" value="TreeGrafter"/>
</dbReference>
<comment type="pathway">
    <text evidence="1 7">Amino-acid degradation; L-proline degradation into L-glutamate; L-glutamate from L-proline: step 2/2.</text>
</comment>
<dbReference type="RefSeq" id="XP_060451481.1">
    <property type="nucleotide sequence ID" value="XM_060593170.1"/>
</dbReference>
<dbReference type="Proteomes" id="UP001243989">
    <property type="component" value="Unassembled WGS sequence"/>
</dbReference>
<dbReference type="InterPro" id="IPR016160">
    <property type="entry name" value="Ald_DH_CS_CYS"/>
</dbReference>
<organism evidence="10 11">
    <name type="scientific">Colletotrichum phormii</name>
    <dbReference type="NCBI Taxonomy" id="359342"/>
    <lineage>
        <taxon>Eukaryota</taxon>
        <taxon>Fungi</taxon>
        <taxon>Dikarya</taxon>
        <taxon>Ascomycota</taxon>
        <taxon>Pezizomycotina</taxon>
        <taxon>Sordariomycetes</taxon>
        <taxon>Hypocreomycetidae</taxon>
        <taxon>Glomerellales</taxon>
        <taxon>Glomerellaceae</taxon>
        <taxon>Colletotrichum</taxon>
        <taxon>Colletotrichum acutatum species complex</taxon>
    </lineage>
</organism>
<dbReference type="EMBL" id="JAHMHQ010000001">
    <property type="protein sequence ID" value="KAK1655437.1"/>
    <property type="molecule type" value="Genomic_DNA"/>
</dbReference>
<comment type="catalytic activity">
    <reaction evidence="6 7">
        <text>L-glutamate 5-semialdehyde + NAD(+) + H2O = L-glutamate + NADH + 2 H(+)</text>
        <dbReference type="Rhea" id="RHEA:30235"/>
        <dbReference type="ChEBI" id="CHEBI:15377"/>
        <dbReference type="ChEBI" id="CHEBI:15378"/>
        <dbReference type="ChEBI" id="CHEBI:29985"/>
        <dbReference type="ChEBI" id="CHEBI:57540"/>
        <dbReference type="ChEBI" id="CHEBI:57945"/>
        <dbReference type="ChEBI" id="CHEBI:58066"/>
        <dbReference type="EC" id="1.2.1.88"/>
    </reaction>
</comment>
<name>A0AAJ0A2T7_9PEZI</name>
<dbReference type="Gene3D" id="3.40.309.10">
    <property type="entry name" value="Aldehyde Dehydrogenase, Chain A, domain 2"/>
    <property type="match status" value="1"/>
</dbReference>
<dbReference type="FunFam" id="3.40.605.10:FF:000006">
    <property type="entry name" value="1-pyrroline-5-carboxylate dehydrogenase"/>
    <property type="match status" value="1"/>
</dbReference>
<dbReference type="InterPro" id="IPR050485">
    <property type="entry name" value="Proline_metab_enzyme"/>
</dbReference>
<dbReference type="PROSITE" id="PS00070">
    <property type="entry name" value="ALDEHYDE_DEHYDR_CYS"/>
    <property type="match status" value="1"/>
</dbReference>
<proteinExistence type="inferred from homology"/>
<dbReference type="PANTHER" id="PTHR42862:SF1">
    <property type="entry name" value="DELTA-1-PYRROLINE-5-CARBOXYLATE DEHYDROGENASE 2, ISOFORM A-RELATED"/>
    <property type="match status" value="1"/>
</dbReference>
<protein>
    <recommendedName>
        <fullName evidence="7 8">Multifunctional fusion protein</fullName>
    </recommendedName>
    <domain>
        <recommendedName>
            <fullName evidence="8">Delta-1-pyrroline-5-carboxylate dehydrogenase</fullName>
            <shortName evidence="8">P5C dehydrogenase</shortName>
        </recommendedName>
        <alternativeName>
            <fullName evidence="7">L-glutamate gamma-semialdehyde dehydrogenase</fullName>
        </alternativeName>
    </domain>
    <domain>
        <recommendedName>
            <fullName evidence="7">L-glutamate gamma-semialdehyde dehydrogenase</fullName>
            <ecNumber evidence="7">1.2.1.88</ecNumber>
        </recommendedName>
    </domain>
</protein>
<dbReference type="AlphaFoldDB" id="A0AAJ0A2T7"/>
<dbReference type="GO" id="GO:0003842">
    <property type="term" value="F:L-glutamate gamma-semialdehyde dehydrogenase activity"/>
    <property type="evidence" value="ECO:0007669"/>
    <property type="project" value="UniProtKB-UniRule"/>
</dbReference>
<evidence type="ECO:0000259" key="9">
    <source>
        <dbReference type="Pfam" id="PF00171"/>
    </source>
</evidence>
<dbReference type="PANTHER" id="PTHR42862">
    <property type="entry name" value="DELTA-1-PYRROLINE-5-CARBOXYLATE DEHYDROGENASE 1, ISOFORM A-RELATED"/>
    <property type="match status" value="1"/>
</dbReference>
<evidence type="ECO:0000313" key="10">
    <source>
        <dbReference type="EMBL" id="KAK1655437.1"/>
    </source>
</evidence>